<comment type="caution">
    <text evidence="3">The sequence shown here is derived from an EMBL/GenBank/DDBJ whole genome shotgun (WGS) entry which is preliminary data.</text>
</comment>
<name>A0ABU2SI56_9ACTN</name>
<feature type="region of interest" description="Disordered" evidence="1">
    <location>
        <begin position="1"/>
        <end position="28"/>
    </location>
</feature>
<organism evidence="3 4">
    <name type="scientific">Streptomyces hesseae</name>
    <dbReference type="NCBI Taxonomy" id="3075519"/>
    <lineage>
        <taxon>Bacteria</taxon>
        <taxon>Bacillati</taxon>
        <taxon>Actinomycetota</taxon>
        <taxon>Actinomycetes</taxon>
        <taxon>Kitasatosporales</taxon>
        <taxon>Streptomycetaceae</taxon>
        <taxon>Streptomyces</taxon>
    </lineage>
</organism>
<keyword evidence="4" id="KW-1185">Reference proteome</keyword>
<keyword evidence="2" id="KW-0812">Transmembrane</keyword>
<feature type="transmembrane region" description="Helical" evidence="2">
    <location>
        <begin position="134"/>
        <end position="153"/>
    </location>
</feature>
<dbReference type="Proteomes" id="UP001180531">
    <property type="component" value="Unassembled WGS sequence"/>
</dbReference>
<keyword evidence="2" id="KW-1133">Transmembrane helix</keyword>
<evidence type="ECO:0000256" key="2">
    <source>
        <dbReference type="SAM" id="Phobius"/>
    </source>
</evidence>
<evidence type="ECO:0000256" key="1">
    <source>
        <dbReference type="SAM" id="MobiDB-lite"/>
    </source>
</evidence>
<accession>A0ABU2SI56</accession>
<evidence type="ECO:0000313" key="4">
    <source>
        <dbReference type="Proteomes" id="UP001180531"/>
    </source>
</evidence>
<sequence>MMARDTDAPKDPGRADDPALGLKKDPELRRELDATAHTLKELGPEYEAELIDSFLEKVGERIDRRMDATADRQVRRYLAERQMSAARGVAGRQPGDGPALGGFGQRFGFAAVSLVLAVPLSAIAAYQAHLAGLVVTWVGIVGVNVAQSAWMPWRRRSAEQPSEGWGA</sequence>
<dbReference type="EMBL" id="JAVRFI010000003">
    <property type="protein sequence ID" value="MDT0448656.1"/>
    <property type="molecule type" value="Genomic_DNA"/>
</dbReference>
<gene>
    <name evidence="3" type="ORF">RM609_06110</name>
</gene>
<dbReference type="RefSeq" id="WP_311608570.1">
    <property type="nucleotide sequence ID" value="NZ_JAVRFI010000003.1"/>
</dbReference>
<evidence type="ECO:0000313" key="3">
    <source>
        <dbReference type="EMBL" id="MDT0448656.1"/>
    </source>
</evidence>
<proteinExistence type="predicted"/>
<keyword evidence="2" id="KW-0472">Membrane</keyword>
<evidence type="ECO:0008006" key="5">
    <source>
        <dbReference type="Google" id="ProtNLM"/>
    </source>
</evidence>
<reference evidence="3" key="1">
    <citation type="submission" date="2024-05" db="EMBL/GenBank/DDBJ databases">
        <title>30 novel species of actinomycetes from the DSMZ collection.</title>
        <authorList>
            <person name="Nouioui I."/>
        </authorList>
    </citation>
    <scope>NUCLEOTIDE SEQUENCE</scope>
    <source>
        <strain evidence="3">DSM 40473</strain>
    </source>
</reference>
<protein>
    <recommendedName>
        <fullName evidence="5">Integral membrane protein</fullName>
    </recommendedName>
</protein>